<dbReference type="SMART" id="SM00345">
    <property type="entry name" value="HTH_GNTR"/>
    <property type="match status" value="1"/>
</dbReference>
<evidence type="ECO:0000256" key="2">
    <source>
        <dbReference type="ARBA" id="ARBA00023125"/>
    </source>
</evidence>
<feature type="domain" description="HTH gntR-type" evidence="4">
    <location>
        <begin position="7"/>
        <end position="75"/>
    </location>
</feature>
<accession>A0A1I1VEP0</accession>
<proteinExistence type="predicted"/>
<dbReference type="PRINTS" id="PR00035">
    <property type="entry name" value="HTHGNTR"/>
</dbReference>
<dbReference type="PROSITE" id="PS50949">
    <property type="entry name" value="HTH_GNTR"/>
    <property type="match status" value="1"/>
</dbReference>
<sequence length="230" mass="25371">MLTRPDQTQTEDPTERLLAFIAAQDLAPGDRLPAERHLIEILGVGRSALRKALDQLERDGAIWRHVGKGTFVSRVAAETSRPDAFSGIGAQLTPFRMMRARITIEPAIAREAAANCSREALARIHGALARQRAAASWTEYERQDDQLHRAIAEAADNALLLALFDSLNRVRREVAWGSVTRSSARPSSDHSSFAEHDAIAEAIEAHDQEAAFQAMRAHLKSVASRLFDDM</sequence>
<dbReference type="PANTHER" id="PTHR43537:SF5">
    <property type="entry name" value="UXU OPERON TRANSCRIPTIONAL REGULATOR"/>
    <property type="match status" value="1"/>
</dbReference>
<dbReference type="CDD" id="cd07377">
    <property type="entry name" value="WHTH_GntR"/>
    <property type="match status" value="1"/>
</dbReference>
<dbReference type="Pfam" id="PF07729">
    <property type="entry name" value="FCD"/>
    <property type="match status" value="1"/>
</dbReference>
<dbReference type="GO" id="GO:0003700">
    <property type="term" value="F:DNA-binding transcription factor activity"/>
    <property type="evidence" value="ECO:0007669"/>
    <property type="project" value="InterPro"/>
</dbReference>
<keyword evidence="2 5" id="KW-0238">DNA-binding</keyword>
<gene>
    <name evidence="5" type="ORF">SAMN04515678_10350</name>
</gene>
<evidence type="ECO:0000259" key="4">
    <source>
        <dbReference type="PROSITE" id="PS50949"/>
    </source>
</evidence>
<keyword evidence="3" id="KW-0804">Transcription</keyword>
<evidence type="ECO:0000313" key="5">
    <source>
        <dbReference type="EMBL" id="SFD78920.1"/>
    </source>
</evidence>
<dbReference type="InterPro" id="IPR036390">
    <property type="entry name" value="WH_DNA-bd_sf"/>
</dbReference>
<dbReference type="Gene3D" id="1.10.10.10">
    <property type="entry name" value="Winged helix-like DNA-binding domain superfamily/Winged helix DNA-binding domain"/>
    <property type="match status" value="1"/>
</dbReference>
<dbReference type="Gene3D" id="1.20.120.530">
    <property type="entry name" value="GntR ligand-binding domain-like"/>
    <property type="match status" value="1"/>
</dbReference>
<evidence type="ECO:0000256" key="3">
    <source>
        <dbReference type="ARBA" id="ARBA00023163"/>
    </source>
</evidence>
<dbReference type="Pfam" id="PF00392">
    <property type="entry name" value="GntR"/>
    <property type="match status" value="1"/>
</dbReference>
<dbReference type="GO" id="GO:0003677">
    <property type="term" value="F:DNA binding"/>
    <property type="evidence" value="ECO:0007669"/>
    <property type="project" value="UniProtKB-KW"/>
</dbReference>
<dbReference type="EMBL" id="FOMS01000003">
    <property type="protein sequence ID" value="SFD78920.1"/>
    <property type="molecule type" value="Genomic_DNA"/>
</dbReference>
<dbReference type="RefSeq" id="WP_149754975.1">
    <property type="nucleotide sequence ID" value="NZ_FOMS01000003.1"/>
</dbReference>
<dbReference type="SMART" id="SM00895">
    <property type="entry name" value="FCD"/>
    <property type="match status" value="1"/>
</dbReference>
<dbReference type="AlphaFoldDB" id="A0A1I1VEP0"/>
<organism evidence="5 6">
    <name type="scientific">Roseivivax sediminis</name>
    <dbReference type="NCBI Taxonomy" id="936889"/>
    <lineage>
        <taxon>Bacteria</taxon>
        <taxon>Pseudomonadati</taxon>
        <taxon>Pseudomonadota</taxon>
        <taxon>Alphaproteobacteria</taxon>
        <taxon>Rhodobacterales</taxon>
        <taxon>Roseobacteraceae</taxon>
        <taxon>Roseivivax</taxon>
    </lineage>
</organism>
<dbReference type="PANTHER" id="PTHR43537">
    <property type="entry name" value="TRANSCRIPTIONAL REGULATOR, GNTR FAMILY"/>
    <property type="match status" value="1"/>
</dbReference>
<keyword evidence="1" id="KW-0805">Transcription regulation</keyword>
<dbReference type="InterPro" id="IPR036388">
    <property type="entry name" value="WH-like_DNA-bd_sf"/>
</dbReference>
<name>A0A1I1VEP0_9RHOB</name>
<dbReference type="InterPro" id="IPR000524">
    <property type="entry name" value="Tscrpt_reg_HTH_GntR"/>
</dbReference>
<keyword evidence="6" id="KW-1185">Reference proteome</keyword>
<dbReference type="InterPro" id="IPR008920">
    <property type="entry name" value="TF_FadR/GntR_C"/>
</dbReference>
<dbReference type="Proteomes" id="UP000325289">
    <property type="component" value="Unassembled WGS sequence"/>
</dbReference>
<reference evidence="5 6" key="1">
    <citation type="submission" date="2016-10" db="EMBL/GenBank/DDBJ databases">
        <authorList>
            <person name="Varghese N."/>
            <person name="Submissions S."/>
        </authorList>
    </citation>
    <scope>NUCLEOTIDE SEQUENCE [LARGE SCALE GENOMIC DNA]</scope>
    <source>
        <strain evidence="6">YIM D21,KCTC 23444,ACCC 10710</strain>
    </source>
</reference>
<dbReference type="InterPro" id="IPR011711">
    <property type="entry name" value="GntR_C"/>
</dbReference>
<dbReference type="OrthoDB" id="284307at2"/>
<evidence type="ECO:0000256" key="1">
    <source>
        <dbReference type="ARBA" id="ARBA00023015"/>
    </source>
</evidence>
<evidence type="ECO:0000313" key="6">
    <source>
        <dbReference type="Proteomes" id="UP000325289"/>
    </source>
</evidence>
<dbReference type="SUPFAM" id="SSF48008">
    <property type="entry name" value="GntR ligand-binding domain-like"/>
    <property type="match status" value="1"/>
</dbReference>
<dbReference type="SUPFAM" id="SSF46785">
    <property type="entry name" value="Winged helix' DNA-binding domain"/>
    <property type="match status" value="1"/>
</dbReference>
<protein>
    <submittedName>
        <fullName evidence="5">DNA-binding transcriptional regulator, FadR family</fullName>
    </submittedName>
</protein>